<comment type="caution">
    <text evidence="1">The sequence shown here is derived from an EMBL/GenBank/DDBJ whole genome shotgun (WGS) entry which is preliminary data.</text>
</comment>
<keyword evidence="2" id="KW-1185">Reference proteome</keyword>
<name>A0ABV1RHX0_9ALTE</name>
<sequence length="124" mass="14112">MTKADLLKGLRKAYSCDEEIQLAIQKIKSNKAAYIETDNSLIIYHATFNHDGELGLFVELAISTDMNCTDLDNLTTDMAKVAKAEFVKFKTRRKAMVKQAKRHGFHVSVRHQNIYTLVKEVKHG</sequence>
<accession>A0ABV1RHX0</accession>
<evidence type="ECO:0008006" key="3">
    <source>
        <dbReference type="Google" id="ProtNLM"/>
    </source>
</evidence>
<dbReference type="EMBL" id="JBELOE010000210">
    <property type="protein sequence ID" value="MER2492320.1"/>
    <property type="molecule type" value="Genomic_DNA"/>
</dbReference>
<protein>
    <recommendedName>
        <fullName evidence="3">DUF1398 domain-containing protein</fullName>
    </recommendedName>
</protein>
<proteinExistence type="predicted"/>
<evidence type="ECO:0000313" key="2">
    <source>
        <dbReference type="Proteomes" id="UP001467690"/>
    </source>
</evidence>
<evidence type="ECO:0000313" key="1">
    <source>
        <dbReference type="EMBL" id="MER2492320.1"/>
    </source>
</evidence>
<dbReference type="Proteomes" id="UP001467690">
    <property type="component" value="Unassembled WGS sequence"/>
</dbReference>
<reference evidence="1 2" key="1">
    <citation type="submission" date="2024-06" db="EMBL/GenBank/DDBJ databases">
        <authorList>
            <person name="Chen R.Y."/>
        </authorList>
    </citation>
    <scope>NUCLEOTIDE SEQUENCE [LARGE SCALE GENOMIC DNA]</scope>
    <source>
        <strain evidence="1 2">D2</strain>
    </source>
</reference>
<dbReference type="RefSeq" id="WP_350401832.1">
    <property type="nucleotide sequence ID" value="NZ_JBELOE010000210.1"/>
</dbReference>
<organism evidence="1 2">
    <name type="scientific">Catenovulum sediminis</name>
    <dbReference type="NCBI Taxonomy" id="1740262"/>
    <lineage>
        <taxon>Bacteria</taxon>
        <taxon>Pseudomonadati</taxon>
        <taxon>Pseudomonadota</taxon>
        <taxon>Gammaproteobacteria</taxon>
        <taxon>Alteromonadales</taxon>
        <taxon>Alteromonadaceae</taxon>
        <taxon>Catenovulum</taxon>
    </lineage>
</organism>
<gene>
    <name evidence="1" type="ORF">ABS311_10565</name>
</gene>